<name>A0A556MC46_9SPHI</name>
<evidence type="ECO:0000259" key="1">
    <source>
        <dbReference type="Pfam" id="PF16011"/>
    </source>
</evidence>
<dbReference type="GO" id="GO:0016052">
    <property type="term" value="P:carbohydrate catabolic process"/>
    <property type="evidence" value="ECO:0007669"/>
    <property type="project" value="InterPro"/>
</dbReference>
<dbReference type="Gene3D" id="2.60.40.1190">
    <property type="match status" value="1"/>
</dbReference>
<feature type="domain" description="Carbohydrate-binding" evidence="1">
    <location>
        <begin position="25"/>
        <end position="209"/>
    </location>
</feature>
<dbReference type="AlphaFoldDB" id="A0A556MC46"/>
<dbReference type="OrthoDB" id="9801646at2"/>
<dbReference type="EMBL" id="VLPK01000005">
    <property type="protein sequence ID" value="TSJ37375.1"/>
    <property type="molecule type" value="Genomic_DNA"/>
</dbReference>
<dbReference type="RefSeq" id="WP_144250409.1">
    <property type="nucleotide sequence ID" value="NZ_VLPK01000005.1"/>
</dbReference>
<proteinExistence type="predicted"/>
<organism evidence="2 3">
    <name type="scientific">Mucilaginibacter corticis</name>
    <dbReference type="NCBI Taxonomy" id="2597670"/>
    <lineage>
        <taxon>Bacteria</taxon>
        <taxon>Pseudomonadati</taxon>
        <taxon>Bacteroidota</taxon>
        <taxon>Sphingobacteriia</taxon>
        <taxon>Sphingobacteriales</taxon>
        <taxon>Sphingobacteriaceae</taxon>
        <taxon>Mucilaginibacter</taxon>
    </lineage>
</organism>
<dbReference type="GO" id="GO:0004553">
    <property type="term" value="F:hydrolase activity, hydrolyzing O-glycosyl compounds"/>
    <property type="evidence" value="ECO:0007669"/>
    <property type="project" value="InterPro"/>
</dbReference>
<dbReference type="InterPro" id="IPR010502">
    <property type="entry name" value="Carb-bd_dom_fam9"/>
</dbReference>
<dbReference type="CDD" id="cd09620">
    <property type="entry name" value="CBM9_like_3"/>
    <property type="match status" value="1"/>
</dbReference>
<sequence>MAKQFDCQFIPAEKLAGYASFLDDCSKQVIDNLLWSSNGYFPTVKFSMAYTDHGILLKYFVKEKYVMARHTQVNDLVYKDSCVEFFLSFDNGSNYYNLEFNCIGTPYGAYGSVKPYRAELPANVVKQIKIDTQVINADDEGFTEWEITLGIPFSVFIYDDIDSLKGTECKANFYKCGDETPEPHYLSWNNILSDEPNFHVPEFFGMVKFV</sequence>
<evidence type="ECO:0000313" key="2">
    <source>
        <dbReference type="EMBL" id="TSJ37375.1"/>
    </source>
</evidence>
<accession>A0A556MC46</accession>
<evidence type="ECO:0000313" key="3">
    <source>
        <dbReference type="Proteomes" id="UP000318733"/>
    </source>
</evidence>
<gene>
    <name evidence="2" type="ORF">FO440_21695</name>
</gene>
<keyword evidence="3" id="KW-1185">Reference proteome</keyword>
<comment type="caution">
    <text evidence="2">The sequence shown here is derived from an EMBL/GenBank/DDBJ whole genome shotgun (WGS) entry which is preliminary data.</text>
</comment>
<dbReference type="GO" id="GO:0030246">
    <property type="term" value="F:carbohydrate binding"/>
    <property type="evidence" value="ECO:0007669"/>
    <property type="project" value="InterPro"/>
</dbReference>
<dbReference type="SUPFAM" id="SSF49344">
    <property type="entry name" value="CBD9-like"/>
    <property type="match status" value="1"/>
</dbReference>
<protein>
    <recommendedName>
        <fullName evidence="1">Carbohydrate-binding domain-containing protein</fullName>
    </recommendedName>
</protein>
<dbReference type="Proteomes" id="UP000318733">
    <property type="component" value="Unassembled WGS sequence"/>
</dbReference>
<reference evidence="2 3" key="1">
    <citation type="submission" date="2019-07" db="EMBL/GenBank/DDBJ databases">
        <authorList>
            <person name="Huq M.A."/>
        </authorList>
    </citation>
    <scope>NUCLEOTIDE SEQUENCE [LARGE SCALE GENOMIC DNA]</scope>
    <source>
        <strain evidence="2 3">MAH-19</strain>
    </source>
</reference>
<dbReference type="Pfam" id="PF16011">
    <property type="entry name" value="CBM9_2"/>
    <property type="match status" value="1"/>
</dbReference>